<accession>U2F109</accession>
<reference evidence="1 2" key="1">
    <citation type="journal article" date="2013" name="BMC Genomics">
        <title>Comparative genomics of Campylobacter concisus isolates reveals genetic diversity and provides insights into disease association.</title>
        <authorList>
            <person name="Deshpande N.P."/>
            <person name="Kaakoush N.O."/>
            <person name="Wilkins M.R."/>
            <person name="Mitchell H.M."/>
        </authorList>
    </citation>
    <scope>NUCLEOTIDE SEQUENCE [LARGE SCALE GENOMIC DNA]</scope>
    <source>
        <strain evidence="1 2">UNSWCS</strain>
    </source>
</reference>
<organism evidence="1 2">
    <name type="scientific">Campylobacter concisus UNSWCS</name>
    <dbReference type="NCBI Taxonomy" id="1242968"/>
    <lineage>
        <taxon>Bacteria</taxon>
        <taxon>Pseudomonadati</taxon>
        <taxon>Campylobacterota</taxon>
        <taxon>Epsilonproteobacteria</taxon>
        <taxon>Campylobacterales</taxon>
        <taxon>Campylobacteraceae</taxon>
        <taxon>Campylobacter</taxon>
    </lineage>
</organism>
<dbReference type="EMBL" id="ANNG01000097">
    <property type="protein sequence ID" value="ERJ23892.1"/>
    <property type="molecule type" value="Genomic_DNA"/>
</dbReference>
<evidence type="ECO:0000313" key="1">
    <source>
        <dbReference type="EMBL" id="ERJ23892.1"/>
    </source>
</evidence>
<protein>
    <submittedName>
        <fullName evidence="1">Uncharacterized protein</fullName>
    </submittedName>
</protein>
<comment type="caution">
    <text evidence="1">The sequence shown here is derived from an EMBL/GenBank/DDBJ whole genome shotgun (WGS) entry which is preliminary data.</text>
</comment>
<name>U2F109_9BACT</name>
<proteinExistence type="predicted"/>
<sequence length="41" mass="4923">MYSSKNKLKFTYRIISNKEFDVSKLKQQFPILSKKEALKNK</sequence>
<dbReference type="Proteomes" id="UP000016620">
    <property type="component" value="Unassembled WGS sequence"/>
</dbReference>
<gene>
    <name evidence="1" type="ORF">UNSWCS_2062</name>
</gene>
<dbReference type="AlphaFoldDB" id="U2F109"/>
<evidence type="ECO:0000313" key="2">
    <source>
        <dbReference type="Proteomes" id="UP000016620"/>
    </source>
</evidence>